<feature type="domain" description="O-antigen ligase-related" evidence="6">
    <location>
        <begin position="231"/>
        <end position="359"/>
    </location>
</feature>
<sequence>MSSLFSIPIRKWRLPDAGAVVVAVAGFFLLGMRQAFTVPLTFGQSLAQAILAVGGAFWVLTRVAGARSASNVRLLAGAMLVYLFASLVSYGAAMARGLPPNAIVLADRYVFADLTLASIVFFVIAVVQSRRALDTVLKGLVLGGTLSAVFALVQFGTGLDLAPQFRLPGLKAEVFTLVTNLMREGLSRPQGSAGHPLELSAVLTVLVPLGLGVTCSAKARGARHLPWAACTLVLTAGALVTISRSAVVGLGAAVLVMCWRWPIKRAAMLLVGALTLLGIAAIAQAKVISALAASFANSSSDSSIASRAIGAQYVSDTYREHLWFGQGVGSYPALNQPVLDNQYLSRLMETGLIGLASYVAFLVVALFLAIRGAQVTSRPTAELSSAIAGSLLATIVIGLILDTAGFAQIWYLTWLLIALAGAAWRLSNREAQVLPFGDAAVAATTARERTATPT</sequence>
<feature type="transmembrane region" description="Helical" evidence="5">
    <location>
        <begin position="42"/>
        <end position="60"/>
    </location>
</feature>
<comment type="subcellular location">
    <subcellularLocation>
        <location evidence="1">Membrane</location>
        <topology evidence="1">Multi-pass membrane protein</topology>
    </subcellularLocation>
</comment>
<feature type="transmembrane region" description="Helical" evidence="5">
    <location>
        <begin position="407"/>
        <end position="426"/>
    </location>
</feature>
<feature type="transmembrane region" description="Helical" evidence="5">
    <location>
        <begin position="351"/>
        <end position="370"/>
    </location>
</feature>
<feature type="transmembrane region" description="Helical" evidence="5">
    <location>
        <begin position="266"/>
        <end position="285"/>
    </location>
</feature>
<feature type="transmembrane region" description="Helical" evidence="5">
    <location>
        <begin position="12"/>
        <end position="30"/>
    </location>
</feature>
<evidence type="ECO:0000313" key="7">
    <source>
        <dbReference type="EMBL" id="MFH5206872.1"/>
    </source>
</evidence>
<dbReference type="EMBL" id="JBIMSO010000004">
    <property type="protein sequence ID" value="MFH5206872.1"/>
    <property type="molecule type" value="Genomic_DNA"/>
</dbReference>
<reference evidence="7 8" key="1">
    <citation type="submission" date="2024-10" db="EMBL/GenBank/DDBJ databases">
        <authorList>
            <person name="Riesco R."/>
        </authorList>
    </citation>
    <scope>NUCLEOTIDE SEQUENCE [LARGE SCALE GENOMIC DNA]</scope>
    <source>
        <strain evidence="7 8">NCIMB 15449</strain>
    </source>
</reference>
<keyword evidence="4 5" id="KW-0472">Membrane</keyword>
<evidence type="ECO:0000256" key="5">
    <source>
        <dbReference type="SAM" id="Phobius"/>
    </source>
</evidence>
<protein>
    <submittedName>
        <fullName evidence="7">O-antigen ligase family protein</fullName>
    </submittedName>
</protein>
<evidence type="ECO:0000256" key="2">
    <source>
        <dbReference type="ARBA" id="ARBA00022692"/>
    </source>
</evidence>
<keyword evidence="3 5" id="KW-1133">Transmembrane helix</keyword>
<dbReference type="Proteomes" id="UP001609175">
    <property type="component" value="Unassembled WGS sequence"/>
</dbReference>
<feature type="transmembrane region" description="Helical" evidence="5">
    <location>
        <begin position="382"/>
        <end position="401"/>
    </location>
</feature>
<dbReference type="Pfam" id="PF04932">
    <property type="entry name" value="Wzy_C"/>
    <property type="match status" value="1"/>
</dbReference>
<dbReference type="InterPro" id="IPR051533">
    <property type="entry name" value="WaaL-like"/>
</dbReference>
<evidence type="ECO:0000313" key="8">
    <source>
        <dbReference type="Proteomes" id="UP001609175"/>
    </source>
</evidence>
<evidence type="ECO:0000259" key="6">
    <source>
        <dbReference type="Pfam" id="PF04932"/>
    </source>
</evidence>
<comment type="caution">
    <text evidence="7">The sequence shown here is derived from an EMBL/GenBank/DDBJ whole genome shotgun (WGS) entry which is preliminary data.</text>
</comment>
<evidence type="ECO:0000256" key="1">
    <source>
        <dbReference type="ARBA" id="ARBA00004141"/>
    </source>
</evidence>
<evidence type="ECO:0000256" key="4">
    <source>
        <dbReference type="ARBA" id="ARBA00023136"/>
    </source>
</evidence>
<keyword evidence="2 5" id="KW-0812">Transmembrane</keyword>
<dbReference type="PANTHER" id="PTHR37422">
    <property type="entry name" value="TEICHURONIC ACID BIOSYNTHESIS PROTEIN TUAE"/>
    <property type="match status" value="1"/>
</dbReference>
<feature type="transmembrane region" description="Helical" evidence="5">
    <location>
        <begin position="226"/>
        <end position="259"/>
    </location>
</feature>
<dbReference type="PANTHER" id="PTHR37422:SF13">
    <property type="entry name" value="LIPOPOLYSACCHARIDE BIOSYNTHESIS PROTEIN PA4999-RELATED"/>
    <property type="match status" value="1"/>
</dbReference>
<gene>
    <name evidence="7" type="ORF">ACHIPZ_01300</name>
</gene>
<dbReference type="GO" id="GO:0016874">
    <property type="term" value="F:ligase activity"/>
    <property type="evidence" value="ECO:0007669"/>
    <property type="project" value="UniProtKB-KW"/>
</dbReference>
<name>A0ABW7JGV6_9NOCA</name>
<feature type="transmembrane region" description="Helical" evidence="5">
    <location>
        <begin position="72"/>
        <end position="93"/>
    </location>
</feature>
<feature type="transmembrane region" description="Helical" evidence="5">
    <location>
        <begin position="109"/>
        <end position="127"/>
    </location>
</feature>
<keyword evidence="7" id="KW-0436">Ligase</keyword>
<evidence type="ECO:0000256" key="3">
    <source>
        <dbReference type="ARBA" id="ARBA00022989"/>
    </source>
</evidence>
<accession>A0ABW7JGV6</accession>
<organism evidence="7 8">
    <name type="scientific">Antrihabitans spumae</name>
    <dbReference type="NCBI Taxonomy" id="3373370"/>
    <lineage>
        <taxon>Bacteria</taxon>
        <taxon>Bacillati</taxon>
        <taxon>Actinomycetota</taxon>
        <taxon>Actinomycetes</taxon>
        <taxon>Mycobacteriales</taxon>
        <taxon>Nocardiaceae</taxon>
        <taxon>Antrihabitans</taxon>
    </lineage>
</organism>
<proteinExistence type="predicted"/>
<dbReference type="InterPro" id="IPR007016">
    <property type="entry name" value="O-antigen_ligase-rel_domated"/>
</dbReference>
<dbReference type="RefSeq" id="WP_395112266.1">
    <property type="nucleotide sequence ID" value="NZ_JBIMSO010000004.1"/>
</dbReference>
<feature type="transmembrane region" description="Helical" evidence="5">
    <location>
        <begin position="139"/>
        <end position="159"/>
    </location>
</feature>